<dbReference type="Proteomes" id="UP000291084">
    <property type="component" value="Chromosome 9"/>
</dbReference>
<evidence type="ECO:0000313" key="2">
    <source>
        <dbReference type="Proteomes" id="UP000291084"/>
    </source>
</evidence>
<proteinExistence type="predicted"/>
<gene>
    <name evidence="1" type="primary">Vigan.09G072000</name>
    <name evidence="1" type="ORF">VIGAN_09072000</name>
</gene>
<name>A0A0S3SWU2_PHAAN</name>
<dbReference type="EMBL" id="AP015042">
    <property type="protein sequence ID" value="BAT97316.1"/>
    <property type="molecule type" value="Genomic_DNA"/>
</dbReference>
<evidence type="ECO:0000313" key="1">
    <source>
        <dbReference type="EMBL" id="BAT97316.1"/>
    </source>
</evidence>
<sequence>DLICGIRYPLQISPSRSPKFDLQVLQNAYPQRPISKYPNQTLTITILISLPRSQLNPKLSLPRYASKKPRCTPHS</sequence>
<accession>A0A0S3SWU2</accession>
<dbReference type="AlphaFoldDB" id="A0A0S3SWU2"/>
<organism evidence="1 2">
    <name type="scientific">Vigna angularis var. angularis</name>
    <dbReference type="NCBI Taxonomy" id="157739"/>
    <lineage>
        <taxon>Eukaryota</taxon>
        <taxon>Viridiplantae</taxon>
        <taxon>Streptophyta</taxon>
        <taxon>Embryophyta</taxon>
        <taxon>Tracheophyta</taxon>
        <taxon>Spermatophyta</taxon>
        <taxon>Magnoliopsida</taxon>
        <taxon>eudicotyledons</taxon>
        <taxon>Gunneridae</taxon>
        <taxon>Pentapetalae</taxon>
        <taxon>rosids</taxon>
        <taxon>fabids</taxon>
        <taxon>Fabales</taxon>
        <taxon>Fabaceae</taxon>
        <taxon>Papilionoideae</taxon>
        <taxon>50 kb inversion clade</taxon>
        <taxon>NPAAA clade</taxon>
        <taxon>indigoferoid/millettioid clade</taxon>
        <taxon>Phaseoleae</taxon>
        <taxon>Vigna</taxon>
    </lineage>
</organism>
<protein>
    <submittedName>
        <fullName evidence="1">Uncharacterized protein</fullName>
    </submittedName>
</protein>
<keyword evidence="2" id="KW-1185">Reference proteome</keyword>
<feature type="non-terminal residue" evidence="1">
    <location>
        <position position="1"/>
    </location>
</feature>
<reference evidence="1 2" key="1">
    <citation type="journal article" date="2015" name="Sci. Rep.">
        <title>The power of single molecule real-time sequencing technology in the de novo assembly of a eukaryotic genome.</title>
        <authorList>
            <person name="Sakai H."/>
            <person name="Naito K."/>
            <person name="Ogiso-Tanaka E."/>
            <person name="Takahashi Y."/>
            <person name="Iseki K."/>
            <person name="Muto C."/>
            <person name="Satou K."/>
            <person name="Teruya K."/>
            <person name="Shiroma A."/>
            <person name="Shimoji M."/>
            <person name="Hirano T."/>
            <person name="Itoh T."/>
            <person name="Kaga A."/>
            <person name="Tomooka N."/>
        </authorList>
    </citation>
    <scope>NUCLEOTIDE SEQUENCE [LARGE SCALE GENOMIC DNA]</scope>
    <source>
        <strain evidence="2">cv. Shumari</strain>
    </source>
</reference>